<dbReference type="OrthoDB" id="2161974at2759"/>
<dbReference type="RefSeq" id="XP_009030895.1">
    <property type="nucleotide sequence ID" value="XM_009032647.1"/>
</dbReference>
<dbReference type="EMBL" id="AMQM01008167">
    <property type="status" value="NOT_ANNOTATED_CDS"/>
    <property type="molecule type" value="Genomic_DNA"/>
</dbReference>
<feature type="region of interest" description="Disordered" evidence="1">
    <location>
        <begin position="1"/>
        <end position="37"/>
    </location>
</feature>
<reference evidence="2 4" key="2">
    <citation type="journal article" date="2013" name="Nature">
        <title>Insights into bilaterian evolution from three spiralian genomes.</title>
        <authorList>
            <person name="Simakov O."/>
            <person name="Marletaz F."/>
            <person name="Cho S.J."/>
            <person name="Edsinger-Gonzales E."/>
            <person name="Havlak P."/>
            <person name="Hellsten U."/>
            <person name="Kuo D.H."/>
            <person name="Larsson T."/>
            <person name="Lv J."/>
            <person name="Arendt D."/>
            <person name="Savage R."/>
            <person name="Osoegawa K."/>
            <person name="de Jong P."/>
            <person name="Grimwood J."/>
            <person name="Chapman J.A."/>
            <person name="Shapiro H."/>
            <person name="Aerts A."/>
            <person name="Otillar R.P."/>
            <person name="Terry A.Y."/>
            <person name="Boore J.L."/>
            <person name="Grigoriev I.V."/>
            <person name="Lindberg D.R."/>
            <person name="Seaver E.C."/>
            <person name="Weisblat D.A."/>
            <person name="Putnam N.H."/>
            <person name="Rokhsar D.S."/>
        </authorList>
    </citation>
    <scope>NUCLEOTIDE SEQUENCE</scope>
</reference>
<proteinExistence type="predicted"/>
<dbReference type="GeneID" id="20208492"/>
<dbReference type="EMBL" id="KB097731">
    <property type="protein sequence ID" value="ESN91032.1"/>
    <property type="molecule type" value="Genomic_DNA"/>
</dbReference>
<name>T1FI43_HELRO</name>
<gene>
    <name evidence="3" type="primary">20208492</name>
    <name evidence="2" type="ORF">HELRODRAFT_182380</name>
</gene>
<evidence type="ECO:0000256" key="1">
    <source>
        <dbReference type="SAM" id="MobiDB-lite"/>
    </source>
</evidence>
<dbReference type="Gene3D" id="1.10.418.10">
    <property type="entry name" value="Calponin-like domain"/>
    <property type="match status" value="1"/>
</dbReference>
<feature type="compositionally biased region" description="Low complexity" evidence="1">
    <location>
        <begin position="132"/>
        <end position="149"/>
    </location>
</feature>
<dbReference type="InParanoid" id="T1FI43"/>
<reference evidence="3" key="3">
    <citation type="submission" date="2015-06" db="UniProtKB">
        <authorList>
            <consortium name="EnsemblMetazoa"/>
        </authorList>
    </citation>
    <scope>IDENTIFICATION</scope>
</reference>
<dbReference type="CTD" id="20208492"/>
<protein>
    <recommendedName>
        <fullName evidence="5">Calponin-homology (CH) domain-containing protein</fullName>
    </recommendedName>
</protein>
<feature type="compositionally biased region" description="Polar residues" evidence="1">
    <location>
        <begin position="11"/>
        <end position="27"/>
    </location>
</feature>
<dbReference type="EnsemblMetazoa" id="HelroT182380">
    <property type="protein sequence ID" value="HelroP182380"/>
    <property type="gene ID" value="HelroG182380"/>
</dbReference>
<organism evidence="3 4">
    <name type="scientific">Helobdella robusta</name>
    <name type="common">Californian leech</name>
    <dbReference type="NCBI Taxonomy" id="6412"/>
    <lineage>
        <taxon>Eukaryota</taxon>
        <taxon>Metazoa</taxon>
        <taxon>Spiralia</taxon>
        <taxon>Lophotrochozoa</taxon>
        <taxon>Annelida</taxon>
        <taxon>Clitellata</taxon>
        <taxon>Hirudinea</taxon>
        <taxon>Rhynchobdellida</taxon>
        <taxon>Glossiphoniidae</taxon>
        <taxon>Helobdella</taxon>
    </lineage>
</organism>
<feature type="region of interest" description="Disordered" evidence="1">
    <location>
        <begin position="120"/>
        <end position="153"/>
    </location>
</feature>
<dbReference type="KEGG" id="hro:HELRODRAFT_182380"/>
<feature type="compositionally biased region" description="Gly residues" evidence="1">
    <location>
        <begin position="214"/>
        <end position="224"/>
    </location>
</feature>
<evidence type="ECO:0000313" key="4">
    <source>
        <dbReference type="Proteomes" id="UP000015101"/>
    </source>
</evidence>
<dbReference type="HOGENOM" id="CLU_809588_0_0_1"/>
<dbReference type="InterPro" id="IPR036872">
    <property type="entry name" value="CH_dom_sf"/>
</dbReference>
<reference evidence="4" key="1">
    <citation type="submission" date="2012-12" db="EMBL/GenBank/DDBJ databases">
        <authorList>
            <person name="Hellsten U."/>
            <person name="Grimwood J."/>
            <person name="Chapman J.A."/>
            <person name="Shapiro H."/>
            <person name="Aerts A."/>
            <person name="Otillar R.P."/>
            <person name="Terry A.Y."/>
            <person name="Boore J.L."/>
            <person name="Simakov O."/>
            <person name="Marletaz F."/>
            <person name="Cho S.-J."/>
            <person name="Edsinger-Gonzales E."/>
            <person name="Havlak P."/>
            <person name="Kuo D.-H."/>
            <person name="Larsson T."/>
            <person name="Lv J."/>
            <person name="Arendt D."/>
            <person name="Savage R."/>
            <person name="Osoegawa K."/>
            <person name="de Jong P."/>
            <person name="Lindberg D.R."/>
            <person name="Seaver E.C."/>
            <person name="Weisblat D.A."/>
            <person name="Putnam N.H."/>
            <person name="Grigoriev I.V."/>
            <person name="Rokhsar D.S."/>
        </authorList>
    </citation>
    <scope>NUCLEOTIDE SEQUENCE</scope>
</reference>
<dbReference type="Proteomes" id="UP000015101">
    <property type="component" value="Unassembled WGS sequence"/>
</dbReference>
<accession>T1FI43</accession>
<evidence type="ECO:0008006" key="5">
    <source>
        <dbReference type="Google" id="ProtNLM"/>
    </source>
</evidence>
<evidence type="ECO:0000313" key="2">
    <source>
        <dbReference type="EMBL" id="ESN91032.1"/>
    </source>
</evidence>
<feature type="compositionally biased region" description="Low complexity" evidence="1">
    <location>
        <begin position="28"/>
        <end position="37"/>
    </location>
</feature>
<sequence>MEGPRIAHQPMKQSRLLTPTSKSSALSPLQQHKQQHPQLNYDNQSLRHCPSRDVIQQNNNSGIPQSFSFVENNCSNSSNRINNASLLKAQYKQFNTSAATATTATTTTATTSTKPSTIACLSPNFSSHRNKSPTASTSTTTTTSSSPPAHQSAYLAGNYNGVASPPLPIEPYVTVEYHHQHRPQQQKILSNKNVLATAAEEATTTTTTTSTNANGGGGGCGGGSSQELDDDEKLKIYTNWANHYLERNNSPHVITNLQCDLNTGELLADLIEALLNIRECFHLLASRQVQLNAIEPEGKYLSGQLKEHPGALFQPLSPQAAAEASSCGFRFICYNCSFKLAAA</sequence>
<dbReference type="AlphaFoldDB" id="T1FI43"/>
<feature type="region of interest" description="Disordered" evidence="1">
    <location>
        <begin position="201"/>
        <end position="226"/>
    </location>
</feature>
<evidence type="ECO:0000313" key="3">
    <source>
        <dbReference type="EnsemblMetazoa" id="HelroP182380"/>
    </source>
</evidence>
<feature type="compositionally biased region" description="Low complexity" evidence="1">
    <location>
        <begin position="201"/>
        <end position="213"/>
    </location>
</feature>
<dbReference type="SUPFAM" id="SSF47576">
    <property type="entry name" value="Calponin-homology domain, CH-domain"/>
    <property type="match status" value="1"/>
</dbReference>
<keyword evidence="4" id="KW-1185">Reference proteome</keyword>